<proteinExistence type="predicted"/>
<comment type="caution">
    <text evidence="6">The sequence shown here is derived from an EMBL/GenBank/DDBJ whole genome shotgun (WGS) entry which is preliminary data.</text>
</comment>
<keyword evidence="3" id="KW-0830">Ubiquinone</keyword>
<dbReference type="PANTHER" id="PTHR43507">
    <property type="entry name" value="NADH-UBIQUINONE OXIDOREDUCTASE CHAIN 4"/>
    <property type="match status" value="1"/>
</dbReference>
<keyword evidence="5" id="KW-0812">Transmembrane</keyword>
<accession>A0ABD1Q505</accession>
<dbReference type="EC" id="7.1.1.2" evidence="1"/>
<evidence type="ECO:0000256" key="3">
    <source>
        <dbReference type="ARBA" id="ARBA00023075"/>
    </source>
</evidence>
<dbReference type="InterPro" id="IPR003918">
    <property type="entry name" value="NADH_UbQ_OxRdtase"/>
</dbReference>
<name>A0ABD1Q505_9LAMI</name>
<keyword evidence="7" id="KW-1185">Reference proteome</keyword>
<evidence type="ECO:0000256" key="2">
    <source>
        <dbReference type="ARBA" id="ARBA00021006"/>
    </source>
</evidence>
<keyword evidence="5" id="KW-1133">Transmembrane helix</keyword>
<evidence type="ECO:0000256" key="5">
    <source>
        <dbReference type="SAM" id="Phobius"/>
    </source>
</evidence>
<gene>
    <name evidence="6" type="ORF">Adt_39038</name>
</gene>
<evidence type="ECO:0000256" key="1">
    <source>
        <dbReference type="ARBA" id="ARBA00012944"/>
    </source>
</evidence>
<dbReference type="PANTHER" id="PTHR43507:SF1">
    <property type="entry name" value="NADH-UBIQUINONE OXIDOREDUCTASE CHAIN 4"/>
    <property type="match status" value="1"/>
</dbReference>
<dbReference type="GO" id="GO:0008137">
    <property type="term" value="F:NADH dehydrogenase (ubiquinone) activity"/>
    <property type="evidence" value="ECO:0007669"/>
    <property type="project" value="UniProtKB-EC"/>
</dbReference>
<reference evidence="7" key="1">
    <citation type="submission" date="2024-07" db="EMBL/GenBank/DDBJ databases">
        <title>Two chromosome-level genome assemblies of Korean endemic species Abeliophyllum distichum and Forsythia ovata (Oleaceae).</title>
        <authorList>
            <person name="Jang H."/>
        </authorList>
    </citation>
    <scope>NUCLEOTIDE SEQUENCE [LARGE SCALE GENOMIC DNA]</scope>
</reference>
<evidence type="ECO:0000313" key="6">
    <source>
        <dbReference type="EMBL" id="KAL2470902.1"/>
    </source>
</evidence>
<evidence type="ECO:0000256" key="4">
    <source>
        <dbReference type="ARBA" id="ARBA00031025"/>
    </source>
</evidence>
<organism evidence="6 7">
    <name type="scientific">Abeliophyllum distichum</name>
    <dbReference type="NCBI Taxonomy" id="126358"/>
    <lineage>
        <taxon>Eukaryota</taxon>
        <taxon>Viridiplantae</taxon>
        <taxon>Streptophyta</taxon>
        <taxon>Embryophyta</taxon>
        <taxon>Tracheophyta</taxon>
        <taxon>Spermatophyta</taxon>
        <taxon>Magnoliopsida</taxon>
        <taxon>eudicotyledons</taxon>
        <taxon>Gunneridae</taxon>
        <taxon>Pentapetalae</taxon>
        <taxon>asterids</taxon>
        <taxon>lamiids</taxon>
        <taxon>Lamiales</taxon>
        <taxon>Oleaceae</taxon>
        <taxon>Forsythieae</taxon>
        <taxon>Abeliophyllum</taxon>
    </lineage>
</organism>
<dbReference type="Proteomes" id="UP001604336">
    <property type="component" value="Unassembled WGS sequence"/>
</dbReference>
<protein>
    <recommendedName>
        <fullName evidence="2">NADH-ubiquinone oxidoreductase chain 4</fullName>
        <ecNumber evidence="1">7.1.1.2</ecNumber>
    </recommendedName>
    <alternativeName>
        <fullName evidence="4">NADH dehydrogenase subunit 4</fullName>
    </alternativeName>
</protein>
<dbReference type="EMBL" id="JBFOLK010000012">
    <property type="protein sequence ID" value="KAL2470902.1"/>
    <property type="molecule type" value="Genomic_DNA"/>
</dbReference>
<evidence type="ECO:0000313" key="7">
    <source>
        <dbReference type="Proteomes" id="UP001604336"/>
    </source>
</evidence>
<feature type="transmembrane region" description="Helical" evidence="5">
    <location>
        <begin position="6"/>
        <end position="27"/>
    </location>
</feature>
<sequence length="108" mass="12277">MNISLLVFQGYLLIALPFGLKSLSSLIRSYGKEYIAASLIREFLMIAMFCMLDPLIFYVLPESMSIPMLCGAEHPLFARIKLFFYSSLKRGEEEESSHSVFPSSVRRA</sequence>
<keyword evidence="5" id="KW-0472">Membrane</keyword>
<dbReference type="AlphaFoldDB" id="A0ABD1Q505"/>
<feature type="transmembrane region" description="Helical" evidence="5">
    <location>
        <begin position="39"/>
        <end position="60"/>
    </location>
</feature>